<dbReference type="InterPro" id="IPR001650">
    <property type="entry name" value="Helicase_C-like"/>
</dbReference>
<evidence type="ECO:0000259" key="5">
    <source>
        <dbReference type="PROSITE" id="PS51194"/>
    </source>
</evidence>
<dbReference type="GO" id="GO:0016787">
    <property type="term" value="F:hydrolase activity"/>
    <property type="evidence" value="ECO:0007669"/>
    <property type="project" value="UniProtKB-KW"/>
</dbReference>
<dbReference type="SMART" id="SM00490">
    <property type="entry name" value="HELICc"/>
    <property type="match status" value="1"/>
</dbReference>
<name>A0A9J5Z698_SOLCO</name>
<proteinExistence type="predicted"/>
<evidence type="ECO:0000313" key="6">
    <source>
        <dbReference type="EMBL" id="KAG5606988.1"/>
    </source>
</evidence>
<sequence length="159" mass="18224">MRMDYQRKKLLGQMVDLEVVLGGKILTEEGTVEKASLFMDYEEPIKHEETSWDKNQGSVVKRSNLAYFMLNSDLFTRGIDIQAVNVVINFDFPKNSETYLHRVGRSGRFGHLGLAVNLITFEDRFNLYRIEQELGTEIKQIPPHIDQAVYCGILVILGV</sequence>
<comment type="caution">
    <text evidence="6">The sequence shown here is derived from an EMBL/GenBank/DDBJ whole genome shotgun (WGS) entry which is preliminary data.</text>
</comment>
<accession>A0A9J5Z698</accession>
<reference evidence="6 7" key="1">
    <citation type="submission" date="2020-09" db="EMBL/GenBank/DDBJ databases">
        <title>De no assembly of potato wild relative species, Solanum commersonii.</title>
        <authorList>
            <person name="Cho K."/>
        </authorList>
    </citation>
    <scope>NUCLEOTIDE SEQUENCE [LARGE SCALE GENOMIC DNA]</scope>
    <source>
        <strain evidence="6">LZ3.2</strain>
        <tissue evidence="6">Leaf</tissue>
    </source>
</reference>
<dbReference type="Proteomes" id="UP000824120">
    <property type="component" value="Chromosome 5"/>
</dbReference>
<gene>
    <name evidence="6" type="ORF">H5410_028480</name>
</gene>
<evidence type="ECO:0000256" key="1">
    <source>
        <dbReference type="ARBA" id="ARBA00022741"/>
    </source>
</evidence>
<evidence type="ECO:0000256" key="2">
    <source>
        <dbReference type="ARBA" id="ARBA00022801"/>
    </source>
</evidence>
<organism evidence="6 7">
    <name type="scientific">Solanum commersonii</name>
    <name type="common">Commerson's wild potato</name>
    <name type="synonym">Commerson's nightshade</name>
    <dbReference type="NCBI Taxonomy" id="4109"/>
    <lineage>
        <taxon>Eukaryota</taxon>
        <taxon>Viridiplantae</taxon>
        <taxon>Streptophyta</taxon>
        <taxon>Embryophyta</taxon>
        <taxon>Tracheophyta</taxon>
        <taxon>Spermatophyta</taxon>
        <taxon>Magnoliopsida</taxon>
        <taxon>eudicotyledons</taxon>
        <taxon>Gunneridae</taxon>
        <taxon>Pentapetalae</taxon>
        <taxon>asterids</taxon>
        <taxon>lamiids</taxon>
        <taxon>Solanales</taxon>
        <taxon>Solanaceae</taxon>
        <taxon>Solanoideae</taxon>
        <taxon>Solaneae</taxon>
        <taxon>Solanum</taxon>
    </lineage>
</organism>
<dbReference type="PANTHER" id="PTHR47960">
    <property type="entry name" value="DEAD-BOX ATP-DEPENDENT RNA HELICASE 50"/>
    <property type="match status" value="1"/>
</dbReference>
<keyword evidence="4" id="KW-0067">ATP-binding</keyword>
<dbReference type="Gene3D" id="3.40.50.300">
    <property type="entry name" value="P-loop containing nucleotide triphosphate hydrolases"/>
    <property type="match status" value="1"/>
</dbReference>
<protein>
    <recommendedName>
        <fullName evidence="5">Helicase C-terminal domain-containing protein</fullName>
    </recommendedName>
</protein>
<keyword evidence="3" id="KW-0347">Helicase</keyword>
<evidence type="ECO:0000313" key="7">
    <source>
        <dbReference type="Proteomes" id="UP000824120"/>
    </source>
</evidence>
<dbReference type="Pfam" id="PF00271">
    <property type="entry name" value="Helicase_C"/>
    <property type="match status" value="1"/>
</dbReference>
<dbReference type="GO" id="GO:0004386">
    <property type="term" value="F:helicase activity"/>
    <property type="evidence" value="ECO:0007669"/>
    <property type="project" value="UniProtKB-KW"/>
</dbReference>
<dbReference type="PROSITE" id="PS51194">
    <property type="entry name" value="HELICASE_CTER"/>
    <property type="match status" value="1"/>
</dbReference>
<keyword evidence="2" id="KW-0378">Hydrolase</keyword>
<dbReference type="EMBL" id="JACXVP010000005">
    <property type="protein sequence ID" value="KAG5606988.1"/>
    <property type="molecule type" value="Genomic_DNA"/>
</dbReference>
<keyword evidence="1" id="KW-0547">Nucleotide-binding</keyword>
<evidence type="ECO:0000256" key="4">
    <source>
        <dbReference type="ARBA" id="ARBA00022840"/>
    </source>
</evidence>
<feature type="domain" description="Helicase C-terminal" evidence="5">
    <location>
        <begin position="9"/>
        <end position="149"/>
    </location>
</feature>
<dbReference type="InterPro" id="IPR027417">
    <property type="entry name" value="P-loop_NTPase"/>
</dbReference>
<dbReference type="GO" id="GO:0005524">
    <property type="term" value="F:ATP binding"/>
    <property type="evidence" value="ECO:0007669"/>
    <property type="project" value="UniProtKB-KW"/>
</dbReference>
<keyword evidence="7" id="KW-1185">Reference proteome</keyword>
<dbReference type="SUPFAM" id="SSF52540">
    <property type="entry name" value="P-loop containing nucleoside triphosphate hydrolases"/>
    <property type="match status" value="1"/>
</dbReference>
<evidence type="ECO:0000256" key="3">
    <source>
        <dbReference type="ARBA" id="ARBA00022806"/>
    </source>
</evidence>
<dbReference type="OrthoDB" id="10265785at2759"/>
<dbReference type="AlphaFoldDB" id="A0A9J5Z698"/>